<dbReference type="Proteomes" id="UP000053464">
    <property type="component" value="Unassembled WGS sequence"/>
</dbReference>
<protein>
    <submittedName>
        <fullName evidence="1">Uncharacterized protein</fullName>
    </submittedName>
</protein>
<dbReference type="EMBL" id="LBHB01000001">
    <property type="protein sequence ID" value="KLE35807.1"/>
    <property type="molecule type" value="Genomic_DNA"/>
</dbReference>
<gene>
    <name evidence="1" type="ORF">AAW00_05385</name>
</gene>
<evidence type="ECO:0000313" key="2">
    <source>
        <dbReference type="Proteomes" id="UP000053464"/>
    </source>
</evidence>
<dbReference type="PATRIC" id="fig|1581420.6.peg.1084"/>
<comment type="caution">
    <text evidence="1">The sequence shown here is derived from an EMBL/GenBank/DDBJ whole genome shotgun (WGS) entry which is preliminary data.</text>
</comment>
<sequence>MADTYEMCCERADAAALAASNAQLDNVRDRELRAEKTWRGLAEKARSVAESREKVEREKLAERQMLARQADDPVEAAQEAAE</sequence>
<accession>A0A0G9MYF3</accession>
<keyword evidence="2" id="KW-1185">Reference proteome</keyword>
<reference evidence="1 2" key="1">
    <citation type="submission" date="2015-04" db="EMBL/GenBank/DDBJ databases">
        <title>The draft genome sequence of Erythrobacter luteus KA37.</title>
        <authorList>
            <person name="Zhuang L."/>
            <person name="Liu Y."/>
            <person name="Shao Z."/>
        </authorList>
    </citation>
    <scope>NUCLEOTIDE SEQUENCE [LARGE SCALE GENOMIC DNA]</scope>
    <source>
        <strain evidence="1 2">KA37</strain>
    </source>
</reference>
<dbReference type="RefSeq" id="WP_047003212.1">
    <property type="nucleotide sequence ID" value="NZ_LBHB01000001.1"/>
</dbReference>
<organism evidence="1 2">
    <name type="scientific">Aurantiacibacter luteus</name>
    <dbReference type="NCBI Taxonomy" id="1581420"/>
    <lineage>
        <taxon>Bacteria</taxon>
        <taxon>Pseudomonadati</taxon>
        <taxon>Pseudomonadota</taxon>
        <taxon>Alphaproteobacteria</taxon>
        <taxon>Sphingomonadales</taxon>
        <taxon>Erythrobacteraceae</taxon>
        <taxon>Aurantiacibacter</taxon>
    </lineage>
</organism>
<dbReference type="AlphaFoldDB" id="A0A0G9MYF3"/>
<proteinExistence type="predicted"/>
<dbReference type="OrthoDB" id="7411138at2"/>
<evidence type="ECO:0000313" key="1">
    <source>
        <dbReference type="EMBL" id="KLE35807.1"/>
    </source>
</evidence>
<name>A0A0G9MYF3_9SPHN</name>